<dbReference type="Pfam" id="PF04055">
    <property type="entry name" value="Radical_SAM"/>
    <property type="match status" value="1"/>
</dbReference>
<keyword evidence="3" id="KW-0349">Heme</keyword>
<evidence type="ECO:0000256" key="1">
    <source>
        <dbReference type="ARBA" id="ARBA00006100"/>
    </source>
</evidence>
<evidence type="ECO:0000313" key="6">
    <source>
        <dbReference type="Proteomes" id="UP000595512"/>
    </source>
</evidence>
<dbReference type="SFLD" id="SFLDF00562">
    <property type="entry name" value="HemN-like__clustered_with_heat"/>
    <property type="match status" value="1"/>
</dbReference>
<gene>
    <name evidence="5" type="ORF">JGZ69_15800</name>
</gene>
<dbReference type="InterPro" id="IPR006638">
    <property type="entry name" value="Elp3/MiaA/NifB-like_rSAM"/>
</dbReference>
<keyword evidence="3" id="KW-0411">Iron-sulfur</keyword>
<comment type="subcellular location">
    <subcellularLocation>
        <location evidence="3">Cytoplasm</location>
    </subcellularLocation>
</comment>
<dbReference type="AlphaFoldDB" id="A0AB37H7Y2"/>
<evidence type="ECO:0000259" key="4">
    <source>
        <dbReference type="PROSITE" id="PS51918"/>
    </source>
</evidence>
<dbReference type="SFLD" id="SFLDF00288">
    <property type="entry name" value="HemN-like__clustered_with_nucl"/>
    <property type="match status" value="1"/>
</dbReference>
<keyword evidence="3" id="KW-0143">Chaperone</keyword>
<accession>A0AB37H7Y2</accession>
<dbReference type="InterPro" id="IPR007197">
    <property type="entry name" value="rSAM"/>
</dbReference>
<dbReference type="PROSITE" id="PS51918">
    <property type="entry name" value="RADICAL_SAM"/>
    <property type="match status" value="1"/>
</dbReference>
<dbReference type="EMBL" id="CP066701">
    <property type="protein sequence ID" value="QQX24264.1"/>
    <property type="molecule type" value="Genomic_DNA"/>
</dbReference>
<name>A0AB37H7Y2_9BACI</name>
<dbReference type="CDD" id="cd01335">
    <property type="entry name" value="Radical_SAM"/>
    <property type="match status" value="1"/>
</dbReference>
<comment type="function">
    <text evidence="3">Probably acts as a heme chaperone, transferring heme to an unknown acceptor. Binds one molecule of heme per monomer, possibly covalently. Binds 1 [4Fe-4S] cluster. The cluster is coordinated with 3 cysteines and an exchangeable S-adenosyl-L-methionine.</text>
</comment>
<proteinExistence type="inferred from homology"/>
<dbReference type="InterPro" id="IPR004559">
    <property type="entry name" value="HemW-like"/>
</dbReference>
<dbReference type="GO" id="GO:0004109">
    <property type="term" value="F:coproporphyrinogen oxidase activity"/>
    <property type="evidence" value="ECO:0007669"/>
    <property type="project" value="InterPro"/>
</dbReference>
<dbReference type="NCBIfam" id="TIGR00539">
    <property type="entry name" value="hemN_rel"/>
    <property type="match status" value="1"/>
</dbReference>
<dbReference type="KEGG" id="hspo:JGZ69_15800"/>
<dbReference type="PANTHER" id="PTHR13932:SF5">
    <property type="entry name" value="RADICAL S-ADENOSYL METHIONINE DOMAIN-CONTAINING PROTEIN 1, MITOCHONDRIAL"/>
    <property type="match status" value="1"/>
</dbReference>
<dbReference type="GO" id="GO:0006779">
    <property type="term" value="P:porphyrin-containing compound biosynthetic process"/>
    <property type="evidence" value="ECO:0007669"/>
    <property type="project" value="InterPro"/>
</dbReference>
<reference evidence="5 6" key="1">
    <citation type="submission" date="2020-12" db="EMBL/GenBank/DDBJ databases">
        <title>Taxonomic evaluation of the Bacillus sporothermodurans group of bacteria based on whole genome sequences.</title>
        <authorList>
            <person name="Fiedler G."/>
            <person name="Herbstmann A.-D."/>
            <person name="Doll E."/>
            <person name="Wenning M."/>
            <person name="Brinks E."/>
            <person name="Kabisch J."/>
            <person name="Breitenwieser F."/>
            <person name="Lappann M."/>
            <person name="Boehnlein C."/>
            <person name="Franz C."/>
        </authorList>
    </citation>
    <scope>NUCLEOTIDE SEQUENCE [LARGE SCALE GENOMIC DNA]</scope>
    <source>
        <strain evidence="5 6">DSM 10599</strain>
    </source>
</reference>
<dbReference type="SMART" id="SM00729">
    <property type="entry name" value="Elp3"/>
    <property type="match status" value="1"/>
</dbReference>
<protein>
    <recommendedName>
        <fullName evidence="2 3">Heme chaperone HemW</fullName>
    </recommendedName>
</protein>
<dbReference type="RefSeq" id="WP_107920677.1">
    <property type="nucleotide sequence ID" value="NZ_CP066701.1"/>
</dbReference>
<dbReference type="InterPro" id="IPR023404">
    <property type="entry name" value="rSAM_horseshoe"/>
</dbReference>
<dbReference type="SUPFAM" id="SSF102114">
    <property type="entry name" value="Radical SAM enzymes"/>
    <property type="match status" value="1"/>
</dbReference>
<dbReference type="Pfam" id="PF06969">
    <property type="entry name" value="HemN_C"/>
    <property type="match status" value="1"/>
</dbReference>
<organism evidence="5 6">
    <name type="scientific">Heyndrickxia sporothermodurans</name>
    <dbReference type="NCBI Taxonomy" id="46224"/>
    <lineage>
        <taxon>Bacteria</taxon>
        <taxon>Bacillati</taxon>
        <taxon>Bacillota</taxon>
        <taxon>Bacilli</taxon>
        <taxon>Bacillales</taxon>
        <taxon>Bacillaceae</taxon>
        <taxon>Heyndrickxia</taxon>
    </lineage>
</organism>
<feature type="domain" description="Radical SAM core" evidence="4">
    <location>
        <begin position="1"/>
        <end position="233"/>
    </location>
</feature>
<dbReference type="InterPro" id="IPR034505">
    <property type="entry name" value="Coproporphyrinogen-III_oxidase"/>
</dbReference>
<comment type="similarity">
    <text evidence="1">Belongs to the anaerobic coproporphyrinogen-III oxidase family. HemW subfamily.</text>
</comment>
<dbReference type="Gene3D" id="3.80.30.20">
    <property type="entry name" value="tm_1862 like domain"/>
    <property type="match status" value="1"/>
</dbReference>
<dbReference type="Proteomes" id="UP000595512">
    <property type="component" value="Chromosome"/>
</dbReference>
<evidence type="ECO:0000256" key="2">
    <source>
        <dbReference type="ARBA" id="ARBA00017228"/>
    </source>
</evidence>
<dbReference type="SFLD" id="SFLDG01065">
    <property type="entry name" value="anaerobic_coproporphyrinogen-I"/>
    <property type="match status" value="1"/>
</dbReference>
<dbReference type="GO" id="GO:0051539">
    <property type="term" value="F:4 iron, 4 sulfur cluster binding"/>
    <property type="evidence" value="ECO:0007669"/>
    <property type="project" value="UniProtKB-UniRule"/>
</dbReference>
<sequence length="378" mass="43649">MQVESAYIHIPFCEHICYYCDFNKVFLKGQPVDDYVDKLVEEMKYTIANNPTNQLKTIFVGGGTPTVLNENQLKKLCEGIRTNLPFEDGEFTFEANPGDLSEDKLRILKEYGVNRLSFGVQSFNDELLKKIGRTHTSKEVYQTVHKAQSAGFTNISIDLIYSLPGQTEEDFKDTLSKAFQLELPHYSSYSLIVEPKTIFYNLMKKGKLHLPSEESEANMYSLLMDEMGKHGYEQYEISNFSKPGYESRHNLVYWNNEEYYGFGAGAHGYVDGMRQSNIGPIKKYIEKIQDKQLPIFETNVLTPAEMMEEHMFLGLRKNEGISISQFNNRFDKPLLTVFEKPIKEMIEKGWLEIVEGYVRLTKTGRFFGNEVFQSFLVL</sequence>
<keyword evidence="3" id="KW-0963">Cytoplasm</keyword>
<keyword evidence="3" id="KW-0479">Metal-binding</keyword>
<dbReference type="InterPro" id="IPR058240">
    <property type="entry name" value="rSAM_sf"/>
</dbReference>
<keyword evidence="3" id="KW-0949">S-adenosyl-L-methionine</keyword>
<evidence type="ECO:0000313" key="5">
    <source>
        <dbReference type="EMBL" id="QQX24264.1"/>
    </source>
</evidence>
<evidence type="ECO:0000256" key="3">
    <source>
        <dbReference type="RuleBase" id="RU364116"/>
    </source>
</evidence>
<dbReference type="SFLD" id="SFLDS00029">
    <property type="entry name" value="Radical_SAM"/>
    <property type="match status" value="1"/>
</dbReference>
<dbReference type="PANTHER" id="PTHR13932">
    <property type="entry name" value="COPROPORPHYRINIGEN III OXIDASE"/>
    <property type="match status" value="1"/>
</dbReference>
<dbReference type="GO" id="GO:0005737">
    <property type="term" value="C:cytoplasm"/>
    <property type="evidence" value="ECO:0007669"/>
    <property type="project" value="UniProtKB-SubCell"/>
</dbReference>
<keyword evidence="3" id="KW-0004">4Fe-4S</keyword>
<dbReference type="SFLD" id="SFLDG01082">
    <property type="entry name" value="B12-binding_domain_containing"/>
    <property type="match status" value="1"/>
</dbReference>
<keyword evidence="3" id="KW-0408">Iron</keyword>
<dbReference type="GO" id="GO:0046872">
    <property type="term" value="F:metal ion binding"/>
    <property type="evidence" value="ECO:0007669"/>
    <property type="project" value="UniProtKB-UniRule"/>
</dbReference>
<dbReference type="InterPro" id="IPR010723">
    <property type="entry name" value="HemN_C"/>
</dbReference>